<proteinExistence type="predicted"/>
<sequence>MSQIDKKKITTEPELPPQKVYPLSELVPPTSAEPFYHDYETGVPIVVDLGRSHIRAGLATKSLPSNVFPSVIAKFRDRKINKTLTMIGHDVFIDSSLRSNLRTPFDGPMITNWETIEQMLDYSFNHIGVNSNGFVDNPLVISEVLATPLQQRQNMMQLLFEGYRVPKATFGVDSLFSFYYNGGTSGLVIGSGSENSHIIPVVDRKPLLTYAKRVDWGGEQAVGYLSKSIHLKYPYFPTKITDTQVKDMLHEFCYVSKDYDKEIKDYLDLNNLEKNDIVIQAPFTEVIKPQKTEEELKLEAEKKRETIRRLQEQAQKSRLEKLVQKETDFEYFSALKEKLKTLNKKETISTLRTEGFDDEPDLIKYIAKLEKSLKKARHEDIGEDTSDEPPNFPLVDIADDQLDEEQIKEKRKQRLMKSNYDARQRAKKEKEEARLQKEEEERKDREWRETKLSSWIEDRRTRLDELIKKKKERTKLKEELNDRKSRAAQQRMKNIASLASNDTNYDSSSTTGRRKRANITIDDDPNDTFGADDDDWAIYRDIANVDDEEAIEEEEQKILEIEQELLEFDPNFTIEDTLQRQFDWRKSIIHRFLRGPRDYDPEEIRQQHQLHLNVERIKVPEILFKPSIAGIDQAGITEISENVVLKRLSNPLEKDLSDYSKKVLSDIFVTGGNSLFKSFDERLHNEFNSFLPVGTKFKVRRAEDPLLDAWKGMAKWSVTDEAVKSYITRKEYEEMGPDYIKENNLGFINL</sequence>
<comment type="caution">
    <text evidence="1">The sequence shown here is derived from an EMBL/GenBank/DDBJ whole genome shotgun (WGS) entry which is preliminary data.</text>
</comment>
<keyword evidence="2" id="KW-1185">Reference proteome</keyword>
<dbReference type="Proteomes" id="UP001165101">
    <property type="component" value="Unassembled WGS sequence"/>
</dbReference>
<dbReference type="EMBL" id="BSXV01001002">
    <property type="protein sequence ID" value="GME91411.1"/>
    <property type="molecule type" value="Genomic_DNA"/>
</dbReference>
<accession>A0ACB5TM29</accession>
<evidence type="ECO:0000313" key="1">
    <source>
        <dbReference type="EMBL" id="GME91411.1"/>
    </source>
</evidence>
<reference evidence="1" key="1">
    <citation type="submission" date="2023-04" db="EMBL/GenBank/DDBJ databases">
        <title>Candida boidinii NBRC 1967.</title>
        <authorList>
            <person name="Ichikawa N."/>
            <person name="Sato H."/>
            <person name="Tonouchi N."/>
        </authorList>
    </citation>
    <scope>NUCLEOTIDE SEQUENCE</scope>
    <source>
        <strain evidence="1">NBRC 1967</strain>
    </source>
</reference>
<evidence type="ECO:0000313" key="2">
    <source>
        <dbReference type="Proteomes" id="UP001165101"/>
    </source>
</evidence>
<organism evidence="1 2">
    <name type="scientific">Candida boidinii</name>
    <name type="common">Yeast</name>
    <dbReference type="NCBI Taxonomy" id="5477"/>
    <lineage>
        <taxon>Eukaryota</taxon>
        <taxon>Fungi</taxon>
        <taxon>Dikarya</taxon>
        <taxon>Ascomycota</taxon>
        <taxon>Saccharomycotina</taxon>
        <taxon>Pichiomycetes</taxon>
        <taxon>Pichiales</taxon>
        <taxon>Pichiaceae</taxon>
        <taxon>Ogataea</taxon>
        <taxon>Ogataea/Candida clade</taxon>
    </lineage>
</organism>
<name>A0ACB5TM29_CANBO</name>
<protein>
    <submittedName>
        <fullName evidence="1">Unnamed protein product</fullName>
    </submittedName>
</protein>
<gene>
    <name evidence="1" type="ORF">Cboi01_000228800</name>
</gene>